<evidence type="ECO:0000256" key="1">
    <source>
        <dbReference type="ARBA" id="ARBA00022593"/>
    </source>
</evidence>
<comment type="subcellular location">
    <subcellularLocation>
        <location evidence="4">Peroxisome membrane</location>
    </subcellularLocation>
</comment>
<evidence type="ECO:0000256" key="5">
    <source>
        <dbReference type="SAM" id="MobiDB-lite"/>
    </source>
</evidence>
<dbReference type="AlphaFoldDB" id="A0A7D8Z6N7"/>
<feature type="region of interest" description="Disordered" evidence="5">
    <location>
        <begin position="1"/>
        <end position="85"/>
    </location>
</feature>
<name>A0A7D8Z6N7_VANHU</name>
<comment type="caution">
    <text evidence="6">The sequence shown here is derived from an EMBL/GenBank/DDBJ whole genome shotgun (WGS) entry which is preliminary data.</text>
</comment>
<dbReference type="PANTHER" id="PTHR12652:SF19">
    <property type="entry name" value="PEROXISOMAL BIOGENESIS FACTOR 11"/>
    <property type="match status" value="1"/>
</dbReference>
<feature type="compositionally biased region" description="Low complexity" evidence="5">
    <location>
        <begin position="30"/>
        <end position="45"/>
    </location>
</feature>
<dbReference type="InterPro" id="IPR008733">
    <property type="entry name" value="PEX11"/>
</dbReference>
<dbReference type="GO" id="GO:0016559">
    <property type="term" value="P:peroxisome fission"/>
    <property type="evidence" value="ECO:0007669"/>
    <property type="project" value="InterPro"/>
</dbReference>
<dbReference type="Proteomes" id="UP000473826">
    <property type="component" value="Unassembled WGS sequence"/>
</dbReference>
<accession>A0A7D8Z6N7</accession>
<keyword evidence="2" id="KW-0472">Membrane</keyword>
<reference evidence="6 7" key="1">
    <citation type="journal article" date="2019" name="PLoS Genet.">
        <title>Convergent evolution of linked mating-type loci in basidiomycete fungi.</title>
        <authorList>
            <person name="Sun S."/>
            <person name="Coelho M.A."/>
            <person name="Heitman J."/>
            <person name="Nowrousian M."/>
        </authorList>
    </citation>
    <scope>NUCLEOTIDE SEQUENCE [LARGE SCALE GENOMIC DNA]</scope>
    <source>
        <strain evidence="6 7">CBS 4282</strain>
    </source>
</reference>
<dbReference type="Pfam" id="PF05648">
    <property type="entry name" value="PEX11"/>
    <property type="match status" value="1"/>
</dbReference>
<keyword evidence="7" id="KW-1185">Reference proteome</keyword>
<keyword evidence="1" id="KW-0962">Peroxisome biogenesis</keyword>
<dbReference type="PANTHER" id="PTHR12652">
    <property type="entry name" value="PEROXISOMAL BIOGENESIS FACTOR 11"/>
    <property type="match status" value="1"/>
</dbReference>
<evidence type="ECO:0000313" key="7">
    <source>
        <dbReference type="Proteomes" id="UP000473826"/>
    </source>
</evidence>
<evidence type="ECO:0000256" key="4">
    <source>
        <dbReference type="ARBA" id="ARBA00046271"/>
    </source>
</evidence>
<organism evidence="6 7">
    <name type="scientific">Vanrija humicola</name>
    <name type="common">Yeast</name>
    <name type="synonym">Cryptococcus humicola</name>
    <dbReference type="NCBI Taxonomy" id="5417"/>
    <lineage>
        <taxon>Eukaryota</taxon>
        <taxon>Fungi</taxon>
        <taxon>Dikarya</taxon>
        <taxon>Basidiomycota</taxon>
        <taxon>Agaricomycotina</taxon>
        <taxon>Tremellomycetes</taxon>
        <taxon>Trichosporonales</taxon>
        <taxon>Trichosporonaceae</taxon>
        <taxon>Vanrija</taxon>
    </lineage>
</organism>
<proteinExistence type="predicted"/>
<gene>
    <name evidence="6" type="ORF">VHUM_00961</name>
</gene>
<evidence type="ECO:0000256" key="3">
    <source>
        <dbReference type="ARBA" id="ARBA00023140"/>
    </source>
</evidence>
<evidence type="ECO:0000256" key="2">
    <source>
        <dbReference type="ARBA" id="ARBA00023136"/>
    </source>
</evidence>
<dbReference type="GO" id="GO:0005778">
    <property type="term" value="C:peroxisomal membrane"/>
    <property type="evidence" value="ECO:0007669"/>
    <property type="project" value="UniProtKB-SubCell"/>
</dbReference>
<evidence type="ECO:0000313" key="6">
    <source>
        <dbReference type="EMBL" id="TXT13594.1"/>
    </source>
</evidence>
<protein>
    <submittedName>
        <fullName evidence="6">Uncharacterized protein</fullName>
    </submittedName>
</protein>
<dbReference type="OrthoDB" id="411017at2759"/>
<sequence>MPPDPWGAERAEKQQPLPIEDDDDHPRPWANGNGNANGTANGHAAAADDDPSHGLHHHTLSYASSQPQQPVAKPRGQSPKRLPGPHTIEVLAGLMDQSKGRDKILKIVQYSMRSYLYVLGLIAAVRPLTKWFAANKKRTQIAVSGLSLTRKCLLLLNPLRPAAALLSPEPTSAREFLNHLIDLAGALADDVFCLSKLGIMSRKKGVIADRWANRIWLYSTLSGLWNLHLKARKKNRTQSERTQDEWARTKYMCDLVFVSYDVFNLTWLKEPVQCAAGLTAAFIRWVQRKIVDTRPRQSVIRRCETLC</sequence>
<keyword evidence="3" id="KW-0576">Peroxisome</keyword>
<dbReference type="EMBL" id="QKWK01000002">
    <property type="protein sequence ID" value="TXT13594.1"/>
    <property type="molecule type" value="Genomic_DNA"/>
</dbReference>